<keyword evidence="1" id="KW-1133">Transmembrane helix</keyword>
<dbReference type="GO" id="GO:0016020">
    <property type="term" value="C:membrane"/>
    <property type="evidence" value="ECO:0007669"/>
    <property type="project" value="TreeGrafter"/>
</dbReference>
<dbReference type="InterPro" id="IPR002656">
    <property type="entry name" value="Acyl_transf_3_dom"/>
</dbReference>
<feature type="transmembrane region" description="Helical" evidence="1">
    <location>
        <begin position="133"/>
        <end position="152"/>
    </location>
</feature>
<reference evidence="3 4" key="1">
    <citation type="submission" date="2020-10" db="EMBL/GenBank/DDBJ databases">
        <title>Complete genome sequence of Paludibaculum fermentans P105T, a facultatively anaerobic acidobacterium capable of dissimilatory Fe(III) reduction.</title>
        <authorList>
            <person name="Dedysh S.N."/>
            <person name="Beletsky A.V."/>
            <person name="Kulichevskaya I.S."/>
            <person name="Mardanov A.V."/>
            <person name="Ravin N.V."/>
        </authorList>
    </citation>
    <scope>NUCLEOTIDE SEQUENCE [LARGE SCALE GENOMIC DNA]</scope>
    <source>
        <strain evidence="3 4">P105</strain>
    </source>
</reference>
<sequence length="420" mass="46649">MNTEPTRYSQALNALRFFAAMWIVFAHFGIRPLGALGLPAAFLDLLQTRSIATSFFFLLSGFLLTQSLYGKRVRIRSFLTRRITKLYPVHALCFLAMVPTAFIGLDRIRGEDVAVHSLLWLTMVHGFFPKVQLLYNSPAWAVTSFALGYGAILWTRRWTRWSTAALLAAMGLFWIIDLAPNLWLVTHFRQSFQYSFPGDPAVHVAPELDQATSFIHAFPPLRILEVMFGSVLALLANRVQPADKPHWWAGDSFLAASGLATAIFLSVMGSSFTTRFLAGHALFLPLLAVLVLGVWFNRGNLERLLSNPLLQLGGSSSMLIYFGHWPACWGIIWFAQKFGGLSARQTMESPMVFLIMLAGSILPALLLQRPYDKFCGDIARRLGAYWIPASMVTPLPAESSAARRSTSESASAARLTGEIV</sequence>
<dbReference type="PANTHER" id="PTHR23028:SF53">
    <property type="entry name" value="ACYL_TRANSF_3 DOMAIN-CONTAINING PROTEIN"/>
    <property type="match status" value="1"/>
</dbReference>
<feature type="domain" description="Acyltransferase 3" evidence="2">
    <location>
        <begin position="11"/>
        <end position="367"/>
    </location>
</feature>
<feature type="transmembrane region" description="Helical" evidence="1">
    <location>
        <begin position="318"/>
        <end position="335"/>
    </location>
</feature>
<evidence type="ECO:0000259" key="2">
    <source>
        <dbReference type="Pfam" id="PF01757"/>
    </source>
</evidence>
<gene>
    <name evidence="3" type="ORF">IRI77_20480</name>
</gene>
<dbReference type="EMBL" id="CP063849">
    <property type="protein sequence ID" value="QOY85215.1"/>
    <property type="molecule type" value="Genomic_DNA"/>
</dbReference>
<keyword evidence="1" id="KW-0812">Transmembrane</keyword>
<keyword evidence="4" id="KW-1185">Reference proteome</keyword>
<dbReference type="GO" id="GO:0000271">
    <property type="term" value="P:polysaccharide biosynthetic process"/>
    <property type="evidence" value="ECO:0007669"/>
    <property type="project" value="TreeGrafter"/>
</dbReference>
<feature type="transmembrane region" description="Helical" evidence="1">
    <location>
        <begin position="248"/>
        <end position="270"/>
    </location>
</feature>
<evidence type="ECO:0000256" key="1">
    <source>
        <dbReference type="SAM" id="Phobius"/>
    </source>
</evidence>
<dbReference type="Proteomes" id="UP000593892">
    <property type="component" value="Chromosome"/>
</dbReference>
<keyword evidence="1" id="KW-0472">Membrane</keyword>
<dbReference type="PANTHER" id="PTHR23028">
    <property type="entry name" value="ACETYLTRANSFERASE"/>
    <property type="match status" value="1"/>
</dbReference>
<dbReference type="GO" id="GO:0016747">
    <property type="term" value="F:acyltransferase activity, transferring groups other than amino-acyl groups"/>
    <property type="evidence" value="ECO:0007669"/>
    <property type="project" value="InterPro"/>
</dbReference>
<dbReference type="AlphaFoldDB" id="A0A7S7NKH4"/>
<feature type="transmembrane region" description="Helical" evidence="1">
    <location>
        <begin position="164"/>
        <end position="185"/>
    </location>
</feature>
<name>A0A7S7NKH4_PALFE</name>
<organism evidence="3 4">
    <name type="scientific">Paludibaculum fermentans</name>
    <dbReference type="NCBI Taxonomy" id="1473598"/>
    <lineage>
        <taxon>Bacteria</taxon>
        <taxon>Pseudomonadati</taxon>
        <taxon>Acidobacteriota</taxon>
        <taxon>Terriglobia</taxon>
        <taxon>Bryobacterales</taxon>
        <taxon>Bryobacteraceae</taxon>
        <taxon>Paludibaculum</taxon>
    </lineage>
</organism>
<dbReference type="RefSeq" id="WP_194446885.1">
    <property type="nucleotide sequence ID" value="NZ_CP063849.1"/>
</dbReference>
<keyword evidence="3" id="KW-0012">Acyltransferase</keyword>
<dbReference type="Pfam" id="PF01757">
    <property type="entry name" value="Acyl_transf_3"/>
    <property type="match status" value="1"/>
</dbReference>
<feature type="transmembrane region" description="Helical" evidence="1">
    <location>
        <begin position="276"/>
        <end position="297"/>
    </location>
</feature>
<proteinExistence type="predicted"/>
<keyword evidence="3" id="KW-0808">Transferase</keyword>
<evidence type="ECO:0000313" key="3">
    <source>
        <dbReference type="EMBL" id="QOY85215.1"/>
    </source>
</evidence>
<evidence type="ECO:0000313" key="4">
    <source>
        <dbReference type="Proteomes" id="UP000593892"/>
    </source>
</evidence>
<accession>A0A7S7NKH4</accession>
<feature type="transmembrane region" description="Helical" evidence="1">
    <location>
        <begin position="347"/>
        <end position="367"/>
    </location>
</feature>
<feature type="transmembrane region" description="Helical" evidence="1">
    <location>
        <begin position="89"/>
        <end position="105"/>
    </location>
</feature>
<dbReference type="InterPro" id="IPR050879">
    <property type="entry name" value="Acyltransferase_3"/>
</dbReference>
<feature type="transmembrane region" description="Helical" evidence="1">
    <location>
        <begin position="12"/>
        <end position="30"/>
    </location>
</feature>
<protein>
    <submittedName>
        <fullName evidence="3">Acyltransferase</fullName>
    </submittedName>
</protein>
<dbReference type="KEGG" id="pfer:IRI77_20480"/>
<feature type="transmembrane region" description="Helical" evidence="1">
    <location>
        <begin position="50"/>
        <end position="69"/>
    </location>
</feature>